<dbReference type="InterPro" id="IPR050639">
    <property type="entry name" value="SSR_resolvase"/>
</dbReference>
<dbReference type="PATRIC" id="fig|1121353.3.peg.2741"/>
<dbReference type="SUPFAM" id="SSF53041">
    <property type="entry name" value="Resolvase-like"/>
    <property type="match status" value="1"/>
</dbReference>
<feature type="domain" description="Resolvase/invertase-type recombinase catalytic" evidence="7">
    <location>
        <begin position="222"/>
        <end position="358"/>
    </location>
</feature>
<dbReference type="AlphaFoldDB" id="M1UWL7"/>
<evidence type="ECO:0000256" key="5">
    <source>
        <dbReference type="PIRSR" id="PIRSR606118-50"/>
    </source>
</evidence>
<keyword evidence="9" id="KW-1185">Reference proteome</keyword>
<evidence type="ECO:0000259" key="7">
    <source>
        <dbReference type="PROSITE" id="PS51736"/>
    </source>
</evidence>
<comment type="similarity">
    <text evidence="1">Belongs to the site-specific recombinase resolvase family.</text>
</comment>
<dbReference type="GO" id="GO:0003677">
    <property type="term" value="F:DNA binding"/>
    <property type="evidence" value="ECO:0007669"/>
    <property type="project" value="UniProtKB-KW"/>
</dbReference>
<evidence type="ECO:0000256" key="1">
    <source>
        <dbReference type="ARBA" id="ARBA00009913"/>
    </source>
</evidence>
<dbReference type="PANTHER" id="PTHR30461:SF26">
    <property type="entry name" value="RESOLVASE HOMOLOG YNEB"/>
    <property type="match status" value="1"/>
</dbReference>
<organism evidence="8 9">
    <name type="scientific">Corynebacterium callunae DSM 20147</name>
    <dbReference type="NCBI Taxonomy" id="1121353"/>
    <lineage>
        <taxon>Bacteria</taxon>
        <taxon>Bacillati</taxon>
        <taxon>Actinomycetota</taxon>
        <taxon>Actinomycetes</taxon>
        <taxon>Mycobacteriales</taxon>
        <taxon>Corynebacteriaceae</taxon>
        <taxon>Corynebacterium</taxon>
    </lineage>
</organism>
<dbReference type="Gene3D" id="1.10.10.60">
    <property type="entry name" value="Homeodomain-like"/>
    <property type="match status" value="1"/>
</dbReference>
<dbReference type="KEGG" id="ccn:H924_13590"/>
<dbReference type="InterPro" id="IPR006119">
    <property type="entry name" value="Resolv_N"/>
</dbReference>
<dbReference type="InterPro" id="IPR006118">
    <property type="entry name" value="Recombinase_CS"/>
</dbReference>
<proteinExistence type="inferred from homology"/>
<evidence type="ECO:0000256" key="6">
    <source>
        <dbReference type="SAM" id="MobiDB-lite"/>
    </source>
</evidence>
<dbReference type="SUPFAM" id="SSF46689">
    <property type="entry name" value="Homeodomain-like"/>
    <property type="match status" value="1"/>
</dbReference>
<geneLocation type="plasmid" evidence="8 9">
    <name>pCC2</name>
</geneLocation>
<dbReference type="GO" id="GO:0015074">
    <property type="term" value="P:DNA integration"/>
    <property type="evidence" value="ECO:0007669"/>
    <property type="project" value="UniProtKB-KW"/>
</dbReference>
<feature type="active site" description="O-(5'-phospho-DNA)-serine intermediate" evidence="5">
    <location>
        <position position="230"/>
    </location>
</feature>
<feature type="region of interest" description="Disordered" evidence="6">
    <location>
        <begin position="177"/>
        <end position="224"/>
    </location>
</feature>
<name>M1UWL7_9CORY</name>
<dbReference type="HOGENOM" id="CLU_010686_8_3_11"/>
<dbReference type="InterPro" id="IPR036162">
    <property type="entry name" value="Resolvase-like_N_sf"/>
</dbReference>
<accession>M1UWL7</accession>
<dbReference type="SMART" id="SM00857">
    <property type="entry name" value="Resolvase"/>
    <property type="match status" value="1"/>
</dbReference>
<dbReference type="InterPro" id="IPR009057">
    <property type="entry name" value="Homeodomain-like_sf"/>
</dbReference>
<dbReference type="GO" id="GO:0000150">
    <property type="term" value="F:DNA strand exchange activity"/>
    <property type="evidence" value="ECO:0007669"/>
    <property type="project" value="InterPro"/>
</dbReference>
<gene>
    <name evidence="8" type="ORF">H924_13590</name>
</gene>
<feature type="compositionally biased region" description="Low complexity" evidence="6">
    <location>
        <begin position="186"/>
        <end position="199"/>
    </location>
</feature>
<dbReference type="CDD" id="cd03768">
    <property type="entry name" value="SR_ResInv"/>
    <property type="match status" value="1"/>
</dbReference>
<feature type="compositionally biased region" description="Polar residues" evidence="6">
    <location>
        <begin position="209"/>
        <end position="223"/>
    </location>
</feature>
<dbReference type="EMBL" id="CP004356">
    <property type="protein sequence ID" value="AGG68107.1"/>
    <property type="molecule type" value="Genomic_DNA"/>
</dbReference>
<sequence>MLYHYVPILNFDTLLIKANNPNETKGNIMPRLGTLLNEMGVPTHKIQIVRKGKKTTQIHYPINNGRDWDYKTASVDTNLILDDGGERWDQYSHNRSHATWAPNGTVKGRLKVSRVYTHYTRAKIYEGNKKWSKVEQFITSDIIFDGGARAGWKSPEQLKEALKKDTAAGQDNAVETKAVDSAAQDVSPAAATPLSATAVPQEQAPETPAQENTPVVEKTQGQRVSYVRVSSADQHVDRQRESIGHVDREFMDKISARSRKDRQGLEDCLAYLRAGDTLVVASIDRLARSLVDLQQLISQITAKGASVEFLKENLSFSSEKSDPRAQLMLGVLGSFAEFERSIIRERQAEGIALAKKAGKYTGRKKALTAEQVVDAKARVAAGESKTQIAEDFGVSRATLYRTLAENTAENQK</sequence>
<keyword evidence="2" id="KW-0229">DNA integration</keyword>
<reference evidence="8 9" key="1">
    <citation type="submission" date="2013-02" db="EMBL/GenBank/DDBJ databases">
        <title>The complete genome sequence of Corynebacterium callunae DSM 20147.</title>
        <authorList>
            <person name="Ruckert C."/>
            <person name="Albersmeier A."/>
            <person name="Kalinowski J."/>
        </authorList>
    </citation>
    <scope>NUCLEOTIDE SEQUENCE [LARGE SCALE GENOMIC DNA]</scope>
    <source>
        <strain evidence="8 9">DSM 20147</strain>
        <plasmid evidence="8 9">pCC2</plasmid>
    </source>
</reference>
<dbReference type="PANTHER" id="PTHR30461">
    <property type="entry name" value="DNA-INVERTASE FROM LAMBDOID PROPHAGE"/>
    <property type="match status" value="1"/>
</dbReference>
<dbReference type="RefSeq" id="WP_015453168.1">
    <property type="nucleotide sequence ID" value="NC_020553.1"/>
</dbReference>
<dbReference type="CDD" id="cd00569">
    <property type="entry name" value="HTH_Hin_like"/>
    <property type="match status" value="1"/>
</dbReference>
<evidence type="ECO:0000313" key="9">
    <source>
        <dbReference type="Proteomes" id="UP000011760"/>
    </source>
</evidence>
<evidence type="ECO:0000313" key="8">
    <source>
        <dbReference type="EMBL" id="AGG68107.1"/>
    </source>
</evidence>
<dbReference type="eggNOG" id="COG1961">
    <property type="taxonomic scope" value="Bacteria"/>
</dbReference>
<dbReference type="Proteomes" id="UP000011760">
    <property type="component" value="Plasmid pCC2"/>
</dbReference>
<keyword evidence="4" id="KW-0233">DNA recombination</keyword>
<dbReference type="InterPro" id="IPR006120">
    <property type="entry name" value="Resolvase_HTH_dom"/>
</dbReference>
<evidence type="ECO:0000256" key="4">
    <source>
        <dbReference type="ARBA" id="ARBA00023172"/>
    </source>
</evidence>
<evidence type="ECO:0000256" key="3">
    <source>
        <dbReference type="ARBA" id="ARBA00023125"/>
    </source>
</evidence>
<dbReference type="Gene3D" id="3.40.50.1390">
    <property type="entry name" value="Resolvase, N-terminal catalytic domain"/>
    <property type="match status" value="1"/>
</dbReference>
<evidence type="ECO:0000256" key="2">
    <source>
        <dbReference type="ARBA" id="ARBA00022908"/>
    </source>
</evidence>
<keyword evidence="3" id="KW-0238">DNA-binding</keyword>
<dbReference type="Pfam" id="PF02796">
    <property type="entry name" value="HTH_7"/>
    <property type="match status" value="1"/>
</dbReference>
<dbReference type="PROSITE" id="PS51736">
    <property type="entry name" value="RECOMBINASES_3"/>
    <property type="match status" value="1"/>
</dbReference>
<dbReference type="Pfam" id="PF00239">
    <property type="entry name" value="Resolvase"/>
    <property type="match status" value="1"/>
</dbReference>
<protein>
    <submittedName>
        <fullName evidence="8">Putative resolvase</fullName>
    </submittedName>
</protein>
<keyword evidence="8" id="KW-0614">Plasmid</keyword>
<dbReference type="PROSITE" id="PS00398">
    <property type="entry name" value="RECOMBINASES_2"/>
    <property type="match status" value="1"/>
</dbReference>